<keyword evidence="3" id="KW-1185">Reference proteome</keyword>
<proteinExistence type="predicted"/>
<dbReference type="Pfam" id="PF20254">
    <property type="entry name" value="DMFA2_C"/>
    <property type="match status" value="1"/>
</dbReference>
<reference evidence="2" key="1">
    <citation type="submission" date="2020-12" db="EMBL/GenBank/DDBJ databases">
        <title>Bacterial taxonomy.</title>
        <authorList>
            <person name="Pan X."/>
        </authorList>
    </citation>
    <scope>NUCLEOTIDE SEQUENCE</scope>
    <source>
        <strain evidence="2">B2012</strain>
    </source>
</reference>
<feature type="domain" description="N,N-dimethylformamidase beta subunit-like C-terminal" evidence="1">
    <location>
        <begin position="292"/>
        <end position="719"/>
    </location>
</feature>
<organism evidence="2 3">
    <name type="scientific">Acuticoccus mangrovi</name>
    <dbReference type="NCBI Taxonomy" id="2796142"/>
    <lineage>
        <taxon>Bacteria</taxon>
        <taxon>Pseudomonadati</taxon>
        <taxon>Pseudomonadota</taxon>
        <taxon>Alphaproteobacteria</taxon>
        <taxon>Hyphomicrobiales</taxon>
        <taxon>Amorphaceae</taxon>
        <taxon>Acuticoccus</taxon>
    </lineage>
</organism>
<dbReference type="SUPFAM" id="SSF49899">
    <property type="entry name" value="Concanavalin A-like lectins/glucanases"/>
    <property type="match status" value="1"/>
</dbReference>
<sequence>MSSPIRPDTELMAYAGETSVVAGGRVPLKVSCRGAEEWRLDVVRLHAPTTAPAPPGFRESPVASSAAGDYPARWQPIDIGSCAVLPAPVRGLEAFSVSAFVWPTRLAAGRQAILSAWRDDREAGWSLEIDEGRPTLRIGNGGESVALTADGVLAERTWYFLAATFDGATGAMALYVRRLEGHRVQPGPGRADATATATVRPTPAADEMLVAAWRGEGDRRGGFFDGKIERPRLAGRALDAEGLTALAAPRVPAGLADALIGAWDFSAEIPTDRVVDLGPNRLDGFVYNLPMRAATGVDWDGSVWDWRLDPAHYGAIHFHSDDIYDAGWQTDVTIPVPADWPSGVYAARLTAGDAEWYVPFVVRPAPGAAADTVFLLPTATYMAYANIRVRIVSPYTDRLIGRLTVVDPTDLMMFDQPLGRSTYDTHADGSAVHYSSMRRPVTNFRPTESDLGMAYNNFACDLLVIDWLEQHGPFDVLTDEDLDADGLAALAGARVVVTGAHPEYYSKPMLDALAAFTRRGGRLMYLGGNGFYWHVVFRRDKPGAIELRRARQNIARWNPGPGQDHHSFNGAHGGLWRDLGRAPQAISGVGFVSQGFDRGEPYRRRPAAADPRAAFIFEGVEGDVFGDFGVMLGGAAGVEIDAVDPRRGTPPHALVVASSSGHTNVYEESEELFPNDPLDPEAPDPVRADMVFFEVPGGGAVFSVGSIGYAGSLAHAGYDNPIARLTGNVLARFRDPTPFKMPPTDAV</sequence>
<dbReference type="EMBL" id="JAEKJA010000010">
    <property type="protein sequence ID" value="MBJ3776755.1"/>
    <property type="molecule type" value="Genomic_DNA"/>
</dbReference>
<gene>
    <name evidence="2" type="ORF">JCR33_13700</name>
</gene>
<dbReference type="InterPro" id="IPR046540">
    <property type="entry name" value="DMFA2_C"/>
</dbReference>
<name>A0A934MHA9_9HYPH</name>
<protein>
    <submittedName>
        <fullName evidence="2">LamG domain-containing protein</fullName>
    </submittedName>
</protein>
<evidence type="ECO:0000313" key="2">
    <source>
        <dbReference type="EMBL" id="MBJ3776755.1"/>
    </source>
</evidence>
<accession>A0A934MHA9</accession>
<dbReference type="AlphaFoldDB" id="A0A934MHA9"/>
<dbReference type="RefSeq" id="WP_198882644.1">
    <property type="nucleotide sequence ID" value="NZ_JAEKJA010000010.1"/>
</dbReference>
<evidence type="ECO:0000313" key="3">
    <source>
        <dbReference type="Proteomes" id="UP000609531"/>
    </source>
</evidence>
<dbReference type="Pfam" id="PF13385">
    <property type="entry name" value="Laminin_G_3"/>
    <property type="match status" value="1"/>
</dbReference>
<dbReference type="Proteomes" id="UP000609531">
    <property type="component" value="Unassembled WGS sequence"/>
</dbReference>
<dbReference type="Gene3D" id="2.60.120.200">
    <property type="match status" value="1"/>
</dbReference>
<dbReference type="InterPro" id="IPR013320">
    <property type="entry name" value="ConA-like_dom_sf"/>
</dbReference>
<comment type="caution">
    <text evidence="2">The sequence shown here is derived from an EMBL/GenBank/DDBJ whole genome shotgun (WGS) entry which is preliminary data.</text>
</comment>
<evidence type="ECO:0000259" key="1">
    <source>
        <dbReference type="Pfam" id="PF20254"/>
    </source>
</evidence>